<feature type="domain" description="Glycoside hydrolase family 9" evidence="11">
    <location>
        <begin position="72"/>
        <end position="524"/>
    </location>
</feature>
<comment type="similarity">
    <text evidence="2 8 9">Belongs to the glycosyl hydrolase 9 (cellulase E) family.</text>
</comment>
<keyword evidence="10" id="KW-0472">Membrane</keyword>
<evidence type="ECO:0000256" key="1">
    <source>
        <dbReference type="ARBA" id="ARBA00000966"/>
    </source>
</evidence>
<dbReference type="PANTHER" id="PTHR22298">
    <property type="entry name" value="ENDO-1,4-BETA-GLUCANASE"/>
    <property type="match status" value="1"/>
</dbReference>
<keyword evidence="5 8" id="KW-0119">Carbohydrate metabolism</keyword>
<evidence type="ECO:0000256" key="10">
    <source>
        <dbReference type="SAM" id="Phobius"/>
    </source>
</evidence>
<accession>A0ABD2YIQ5</accession>
<dbReference type="InterPro" id="IPR012341">
    <property type="entry name" value="6hp_glycosidase-like_sf"/>
</dbReference>
<comment type="caution">
    <text evidence="12">The sequence shown here is derived from an EMBL/GenBank/DDBJ whole genome shotgun (WGS) entry which is preliminary data.</text>
</comment>
<keyword evidence="3 8" id="KW-0378">Hydrolase</keyword>
<evidence type="ECO:0000256" key="8">
    <source>
        <dbReference type="PROSITE-ProRule" id="PRU10059"/>
    </source>
</evidence>
<evidence type="ECO:0000256" key="7">
    <source>
        <dbReference type="ARBA" id="ARBA00023326"/>
    </source>
</evidence>
<keyword evidence="6 8" id="KW-0326">Glycosidase</keyword>
<name>A0ABD2YIQ5_9GENT</name>
<dbReference type="InterPro" id="IPR018221">
    <property type="entry name" value="Glyco_hydro_9_His_AS"/>
</dbReference>
<keyword evidence="10" id="KW-0812">Transmembrane</keyword>
<evidence type="ECO:0000256" key="9">
    <source>
        <dbReference type="RuleBase" id="RU361166"/>
    </source>
</evidence>
<proteinExistence type="inferred from homology"/>
<dbReference type="FunFam" id="1.50.10.10:FF:000020">
    <property type="entry name" value="Endoglucanase"/>
    <property type="match status" value="1"/>
</dbReference>
<dbReference type="InterPro" id="IPR008928">
    <property type="entry name" value="6-hairpin_glycosidase_sf"/>
</dbReference>
<evidence type="ECO:0000256" key="2">
    <source>
        <dbReference type="ARBA" id="ARBA00007072"/>
    </source>
</evidence>
<evidence type="ECO:0000313" key="12">
    <source>
        <dbReference type="EMBL" id="KAL3506284.1"/>
    </source>
</evidence>
<feature type="transmembrane region" description="Helical" evidence="10">
    <location>
        <begin position="41"/>
        <end position="64"/>
    </location>
</feature>
<dbReference type="AlphaFoldDB" id="A0ABD2YIQ5"/>
<reference evidence="12 13" key="1">
    <citation type="submission" date="2024-11" db="EMBL/GenBank/DDBJ databases">
        <title>A near-complete genome assembly of Cinchona calisaya.</title>
        <authorList>
            <person name="Lian D.C."/>
            <person name="Zhao X.W."/>
            <person name="Wei L."/>
        </authorList>
    </citation>
    <scope>NUCLEOTIDE SEQUENCE [LARGE SCALE GENOMIC DNA]</scope>
    <source>
        <tissue evidence="12">Nenye</tissue>
    </source>
</reference>
<keyword evidence="7 8" id="KW-0624">Polysaccharide degradation</keyword>
<evidence type="ECO:0000256" key="4">
    <source>
        <dbReference type="ARBA" id="ARBA00023001"/>
    </source>
</evidence>
<keyword evidence="13" id="KW-1185">Reference proteome</keyword>
<comment type="catalytic activity">
    <reaction evidence="1 9">
        <text>Endohydrolysis of (1-&gt;4)-beta-D-glucosidic linkages in cellulose, lichenin and cereal beta-D-glucans.</text>
        <dbReference type="EC" id="3.2.1.4"/>
    </reaction>
</comment>
<dbReference type="EMBL" id="JBJUIK010000013">
    <property type="protein sequence ID" value="KAL3506284.1"/>
    <property type="molecule type" value="Genomic_DNA"/>
</dbReference>
<dbReference type="InterPro" id="IPR001701">
    <property type="entry name" value="Glyco_hydro_9"/>
</dbReference>
<evidence type="ECO:0000256" key="6">
    <source>
        <dbReference type="ARBA" id="ARBA00023295"/>
    </source>
</evidence>
<evidence type="ECO:0000313" key="13">
    <source>
        <dbReference type="Proteomes" id="UP001630127"/>
    </source>
</evidence>
<dbReference type="Pfam" id="PF00759">
    <property type="entry name" value="Glyco_hydro_9"/>
    <property type="match status" value="1"/>
</dbReference>
<keyword evidence="10" id="KW-1133">Transmembrane helix</keyword>
<organism evidence="12 13">
    <name type="scientific">Cinchona calisaya</name>
    <dbReference type="NCBI Taxonomy" id="153742"/>
    <lineage>
        <taxon>Eukaryota</taxon>
        <taxon>Viridiplantae</taxon>
        <taxon>Streptophyta</taxon>
        <taxon>Embryophyta</taxon>
        <taxon>Tracheophyta</taxon>
        <taxon>Spermatophyta</taxon>
        <taxon>Magnoliopsida</taxon>
        <taxon>eudicotyledons</taxon>
        <taxon>Gunneridae</taxon>
        <taxon>Pentapetalae</taxon>
        <taxon>asterids</taxon>
        <taxon>lamiids</taxon>
        <taxon>Gentianales</taxon>
        <taxon>Rubiaceae</taxon>
        <taxon>Cinchonoideae</taxon>
        <taxon>Cinchoneae</taxon>
        <taxon>Cinchona</taxon>
    </lineage>
</organism>
<dbReference type="Proteomes" id="UP001630127">
    <property type="component" value="Unassembled WGS sequence"/>
</dbReference>
<dbReference type="GO" id="GO:0008810">
    <property type="term" value="F:cellulase activity"/>
    <property type="evidence" value="ECO:0007669"/>
    <property type="project" value="UniProtKB-EC"/>
</dbReference>
<dbReference type="PROSITE" id="PS00592">
    <property type="entry name" value="GH9_2"/>
    <property type="match status" value="1"/>
</dbReference>
<dbReference type="EC" id="3.2.1.4" evidence="9"/>
<evidence type="ECO:0000256" key="3">
    <source>
        <dbReference type="ARBA" id="ARBA00022801"/>
    </source>
</evidence>
<evidence type="ECO:0000259" key="11">
    <source>
        <dbReference type="Pfam" id="PF00759"/>
    </source>
</evidence>
<evidence type="ECO:0000256" key="5">
    <source>
        <dbReference type="ARBA" id="ARBA00023277"/>
    </source>
</evidence>
<sequence length="529" mass="58485">MSPKLNANKFRKPPLGGSPPHYKLAVVYGENNQFSVTSLQVIIFSSAMASVVLLAITSFLMLLLQAASSHDYGVALTKSLLYFEAQRSGRLPSNQRVDWRGNSALTDGKEAGVDLVGGYYDAGDNIKFGFPMAFTVTMLAWSVVEFDKQLQAKNELSNSLEAIKWGTDYFLKAHPEPHVLYGQVGTGASDHECWERPEDMTTPRNVYRIDDDHPGSDLAGETAAAFASASIAFGKSNPEYSKKLIEHANKLFEFAEHSHDQYQNSIPDAGGFYPSSGFEDELVWAAAWIHKATNDKFYLDYIIRSNPGGARGSFSWDDKHVGTQVLIAKELLEGKFSEHKELDQYKNFAEQFICNCIGKGENNWKRTKGGLLWYDAFNNLQYATSSSFIVATYAKSLSITKKTLECPHGMVEHKELVTFVRSQVDYMLGSNPRKMSYMVGFGPKFPQRVHHRGASIVSIKKNATQGTCKGGFEDWGNRDAPNPNVIHGAIVGGPDLDDQFSDDRMNYKQNEAATANTAPLVGVLASLSS</sequence>
<keyword evidence="4 9" id="KW-0136">Cellulose degradation</keyword>
<dbReference type="GO" id="GO:0030245">
    <property type="term" value="P:cellulose catabolic process"/>
    <property type="evidence" value="ECO:0007669"/>
    <property type="project" value="UniProtKB-KW"/>
</dbReference>
<protein>
    <recommendedName>
        <fullName evidence="9">Endoglucanase</fullName>
        <ecNumber evidence="9">3.2.1.4</ecNumber>
    </recommendedName>
</protein>
<dbReference type="Gene3D" id="1.50.10.10">
    <property type="match status" value="1"/>
</dbReference>
<gene>
    <name evidence="12" type="ORF">ACH5RR_031666</name>
</gene>
<dbReference type="SUPFAM" id="SSF48208">
    <property type="entry name" value="Six-hairpin glycosidases"/>
    <property type="match status" value="1"/>
</dbReference>
<feature type="active site" evidence="8">
    <location>
        <position position="450"/>
    </location>
</feature>